<protein>
    <submittedName>
        <fullName evidence="5">DNA/RNA helicases, SNF2 family</fullName>
    </submittedName>
</protein>
<sequence>MAHKKLTTTQIEQLYLASSENIQHLLQLIAVIHEPIVVAKLCKCVNQLDIKDAENKKYTQKKLQTSLEYLSARGLLEKTQSQYFVNDAYSEKLCRRAQAEKRFPDMAMAAHTFFPLGESWSRIFFKNSRQCFREIRTAIYSGDTGTTENMLQYYQDAYLQEFNRQNPVYKICFLPFDEKWLTTLTGNILSQAIHAAFTENSCNFANIDNLLQWLTAALEKGRIQPAEQLAFMCAGQYMLQGDIASANALSQFTDDYHRLLIHGWQQFIQGENQPAIDSFETAIGMYKKLTRKRKVFIDNISGIFFILALIKAEDPQRLQEALEYSKIHRKQKQYSNPACHQVLAQLLDFLFGKNETELQYNISKDWLKFQSTLAYLLYCYSIYWSDKDQATSLTTELKKYALAAEKSNNLWLAAEAWQLLAKISAKNTPFQRKADTQHQQQQSQSIINIIEPKEKWEQALDAIAMLQQHNGTENNNTDTRVVWFISELDSGFPDLQVKEQKRTAKGGWTKGRNLSLRRLKEEPESFSNLCPQDNAARNCINKETHGYYNDYGSYSLDESSALFALIGHPYLFDSDEPDKRLELIKAEPEVHIHKQKQNLLISMKPKLEYADVILEKETNSRWKIFDFSPQHHQLSELIGEGLKVPATAKDRVLASMSAIAPLVNIHSDIGAELGELESVEANSKLHVLLSPSDDGIIIEAHCRVFGERGPYYPPGEGSETLISEIDGKRLQTQRNLGEERQQLERLLENCSALAQQDNAGQHWFINEPEDCLEILSELQNMKDMITIAWPKGEKLRIKQQLSMNQLSLNIQSKNDWFSASGELQLDDGEVLNMQRLLSLSENSRGRFIELEDGQFLALSKTFSQRLKELRLFGELKGDSIQLHPLAALSLEDMSNEAGQLKTSKQWKVFRQRFEEAMNLQAELPGTLQAELRDYQKDGFYWLAKLAHWGAGACLADDMGLGKTLQAIALLLYRTINGPSLIIAPTSVALNWIDEIRRFAPTLNIIDFREAESDVCTKLQAFDVVISSYGLLQNRLEQLEEVDWQTIVLDEAQAIKNPATKRSQATMKLQGQFKLITTGTPIENHLGELWNLFRFINPGLLGSLQQFNQRFALPISRDNNPDASLHLKKLIQPFILRRSKTQVLKELPARTEIVLNIEMSTDETNLYEALRREAVEKFSPDSTVQKKGHRQLQILAEITKLRRACCNPQLVMKQAAPESSKLKLFAETVDELLDNHHKALVFSQFVGHLQILEQHLKDRGIRYQYLDGSTPAKERRKRVNAFQAGEGDIFLISLKAGGVGLNLTAADYVIHMDPWWNPAVEDQASDRAHRIGQTRPVTVYRMVMKDTIEEKILALHGRKRDLADNLLAGTDVADKLNAEDLLDLLKEE</sequence>
<dbReference type="SUPFAM" id="SSF52540">
    <property type="entry name" value="P-loop containing nucleoside triphosphate hydrolases"/>
    <property type="match status" value="2"/>
</dbReference>
<evidence type="ECO:0000259" key="4">
    <source>
        <dbReference type="PROSITE" id="PS51194"/>
    </source>
</evidence>
<dbReference type="InterPro" id="IPR000330">
    <property type="entry name" value="SNF2_N"/>
</dbReference>
<dbReference type="InterPro" id="IPR014001">
    <property type="entry name" value="Helicase_ATP-bd"/>
</dbReference>
<evidence type="ECO:0000313" key="5">
    <source>
        <dbReference type="EMBL" id="VAX09795.1"/>
    </source>
</evidence>
<dbReference type="CDD" id="cd18012">
    <property type="entry name" value="DEXQc_arch_SWI2_SNF2"/>
    <property type="match status" value="1"/>
</dbReference>
<name>A0A3B1BTZ7_9ZZZZ</name>
<keyword evidence="1" id="KW-0378">Hydrolase</keyword>
<proteinExistence type="predicted"/>
<accession>A0A3B1BTZ7</accession>
<organism evidence="5">
    <name type="scientific">hydrothermal vent metagenome</name>
    <dbReference type="NCBI Taxonomy" id="652676"/>
    <lineage>
        <taxon>unclassified sequences</taxon>
        <taxon>metagenomes</taxon>
        <taxon>ecological metagenomes</taxon>
    </lineage>
</organism>
<dbReference type="GO" id="GO:0005524">
    <property type="term" value="F:ATP binding"/>
    <property type="evidence" value="ECO:0007669"/>
    <property type="project" value="InterPro"/>
</dbReference>
<dbReference type="Pfam" id="PF00176">
    <property type="entry name" value="SNF2-rel_dom"/>
    <property type="match status" value="1"/>
</dbReference>
<dbReference type="GO" id="GO:0016787">
    <property type="term" value="F:hydrolase activity"/>
    <property type="evidence" value="ECO:0007669"/>
    <property type="project" value="UniProtKB-KW"/>
</dbReference>
<keyword evidence="5" id="KW-0067">ATP-binding</keyword>
<dbReference type="InterPro" id="IPR001650">
    <property type="entry name" value="Helicase_C-like"/>
</dbReference>
<dbReference type="PROSITE" id="PS51192">
    <property type="entry name" value="HELICASE_ATP_BIND_1"/>
    <property type="match status" value="1"/>
</dbReference>
<dbReference type="Gene3D" id="3.40.50.10810">
    <property type="entry name" value="Tandem AAA-ATPase domain"/>
    <property type="match status" value="1"/>
</dbReference>
<dbReference type="InterPro" id="IPR038718">
    <property type="entry name" value="SNF2-like_sf"/>
</dbReference>
<evidence type="ECO:0000259" key="3">
    <source>
        <dbReference type="PROSITE" id="PS51192"/>
    </source>
</evidence>
<dbReference type="GO" id="GO:0004386">
    <property type="term" value="F:helicase activity"/>
    <property type="evidence" value="ECO:0007669"/>
    <property type="project" value="UniProtKB-KW"/>
</dbReference>
<dbReference type="Pfam" id="PF00271">
    <property type="entry name" value="Helicase_C"/>
    <property type="match status" value="1"/>
</dbReference>
<dbReference type="EMBL" id="UOFY01000042">
    <property type="protein sequence ID" value="VAX09795.1"/>
    <property type="molecule type" value="Genomic_DNA"/>
</dbReference>
<dbReference type="InterPro" id="IPR049730">
    <property type="entry name" value="SNF2/RAD54-like_C"/>
</dbReference>
<feature type="domain" description="Helicase C-terminal" evidence="4">
    <location>
        <begin position="1227"/>
        <end position="1381"/>
    </location>
</feature>
<feature type="coiled-coil region" evidence="2">
    <location>
        <begin position="729"/>
        <end position="756"/>
    </location>
</feature>
<dbReference type="PROSITE" id="PS51194">
    <property type="entry name" value="HELICASE_CTER"/>
    <property type="match status" value="1"/>
</dbReference>
<evidence type="ECO:0000256" key="2">
    <source>
        <dbReference type="SAM" id="Coils"/>
    </source>
</evidence>
<evidence type="ECO:0000256" key="1">
    <source>
        <dbReference type="ARBA" id="ARBA00022801"/>
    </source>
</evidence>
<dbReference type="SMART" id="SM00487">
    <property type="entry name" value="DEXDc"/>
    <property type="match status" value="1"/>
</dbReference>
<keyword evidence="5" id="KW-0547">Nucleotide-binding</keyword>
<feature type="domain" description="Helicase ATP-binding" evidence="3">
    <location>
        <begin position="943"/>
        <end position="1098"/>
    </location>
</feature>
<dbReference type="Gene3D" id="3.40.50.300">
    <property type="entry name" value="P-loop containing nucleotide triphosphate hydrolases"/>
    <property type="match status" value="1"/>
</dbReference>
<dbReference type="CDD" id="cd18793">
    <property type="entry name" value="SF2_C_SNF"/>
    <property type="match status" value="1"/>
</dbReference>
<reference evidence="5" key="1">
    <citation type="submission" date="2018-06" db="EMBL/GenBank/DDBJ databases">
        <authorList>
            <person name="Zhirakovskaya E."/>
        </authorList>
    </citation>
    <scope>NUCLEOTIDE SEQUENCE</scope>
</reference>
<keyword evidence="5" id="KW-0347">Helicase</keyword>
<dbReference type="PANTHER" id="PTHR10799">
    <property type="entry name" value="SNF2/RAD54 HELICASE FAMILY"/>
    <property type="match status" value="1"/>
</dbReference>
<gene>
    <name evidence="5" type="ORF">MNBD_GAMMA25-1275</name>
</gene>
<keyword evidence="2" id="KW-0175">Coiled coil</keyword>
<dbReference type="SMART" id="SM00490">
    <property type="entry name" value="HELICc"/>
    <property type="match status" value="1"/>
</dbReference>
<dbReference type="InterPro" id="IPR027417">
    <property type="entry name" value="P-loop_NTPase"/>
</dbReference>